<dbReference type="AlphaFoldDB" id="D7G8R6"/>
<dbReference type="Proteomes" id="UP000002630">
    <property type="component" value="Unassembled WGS sequence"/>
</dbReference>
<evidence type="ECO:0000313" key="2">
    <source>
        <dbReference type="EMBL" id="CBJ28090.1"/>
    </source>
</evidence>
<organism evidence="2 3">
    <name type="scientific">Ectocarpus siliculosus</name>
    <name type="common">Brown alga</name>
    <name type="synonym">Conferva siliculosa</name>
    <dbReference type="NCBI Taxonomy" id="2880"/>
    <lineage>
        <taxon>Eukaryota</taxon>
        <taxon>Sar</taxon>
        <taxon>Stramenopiles</taxon>
        <taxon>Ochrophyta</taxon>
        <taxon>PX clade</taxon>
        <taxon>Phaeophyceae</taxon>
        <taxon>Ectocarpales</taxon>
        <taxon>Ectocarpaceae</taxon>
        <taxon>Ectocarpus</taxon>
    </lineage>
</organism>
<sequence length="61" mass="6330">MVVSLLAGSFGNINTQTRDGRTPLHLNALTGQNALVLGLVDHCASVDARDARGESPLVEAS</sequence>
<dbReference type="OrthoDB" id="194358at2759"/>
<dbReference type="SUPFAM" id="SSF48403">
    <property type="entry name" value="Ankyrin repeat"/>
    <property type="match status" value="1"/>
</dbReference>
<dbReference type="PROSITE" id="PS50297">
    <property type="entry name" value="ANK_REP_REGION"/>
    <property type="match status" value="1"/>
</dbReference>
<evidence type="ECO:0000256" key="1">
    <source>
        <dbReference type="PROSITE-ProRule" id="PRU00023"/>
    </source>
</evidence>
<dbReference type="Pfam" id="PF00023">
    <property type="entry name" value="Ank"/>
    <property type="match status" value="1"/>
</dbReference>
<feature type="repeat" description="ANK" evidence="1">
    <location>
        <begin position="19"/>
        <end position="51"/>
    </location>
</feature>
<keyword evidence="1" id="KW-0040">ANK repeat</keyword>
<reference evidence="2 3" key="1">
    <citation type="journal article" date="2010" name="Nature">
        <title>The Ectocarpus genome and the independent evolution of multicellularity in brown algae.</title>
        <authorList>
            <person name="Cock J.M."/>
            <person name="Sterck L."/>
            <person name="Rouze P."/>
            <person name="Scornet D."/>
            <person name="Allen A.E."/>
            <person name="Amoutzias G."/>
            <person name="Anthouard V."/>
            <person name="Artiguenave F."/>
            <person name="Aury J.M."/>
            <person name="Badger J.H."/>
            <person name="Beszteri B."/>
            <person name="Billiau K."/>
            <person name="Bonnet E."/>
            <person name="Bothwell J.H."/>
            <person name="Bowler C."/>
            <person name="Boyen C."/>
            <person name="Brownlee C."/>
            <person name="Carrano C.J."/>
            <person name="Charrier B."/>
            <person name="Cho G.Y."/>
            <person name="Coelho S.M."/>
            <person name="Collen J."/>
            <person name="Corre E."/>
            <person name="Da Silva C."/>
            <person name="Delage L."/>
            <person name="Delaroque N."/>
            <person name="Dittami S.M."/>
            <person name="Doulbeau S."/>
            <person name="Elias M."/>
            <person name="Farnham G."/>
            <person name="Gachon C.M."/>
            <person name="Gschloessl B."/>
            <person name="Heesch S."/>
            <person name="Jabbari K."/>
            <person name="Jubin C."/>
            <person name="Kawai H."/>
            <person name="Kimura K."/>
            <person name="Kloareg B."/>
            <person name="Kupper F.C."/>
            <person name="Lang D."/>
            <person name="Le Bail A."/>
            <person name="Leblanc C."/>
            <person name="Lerouge P."/>
            <person name="Lohr M."/>
            <person name="Lopez P.J."/>
            <person name="Martens C."/>
            <person name="Maumus F."/>
            <person name="Michel G."/>
            <person name="Miranda-Saavedra D."/>
            <person name="Morales J."/>
            <person name="Moreau H."/>
            <person name="Motomura T."/>
            <person name="Nagasato C."/>
            <person name="Napoli C.A."/>
            <person name="Nelson D.R."/>
            <person name="Nyvall-Collen P."/>
            <person name="Peters A.F."/>
            <person name="Pommier C."/>
            <person name="Potin P."/>
            <person name="Poulain J."/>
            <person name="Quesneville H."/>
            <person name="Read B."/>
            <person name="Rensing S.A."/>
            <person name="Ritter A."/>
            <person name="Rousvoal S."/>
            <person name="Samanta M."/>
            <person name="Samson G."/>
            <person name="Schroeder D.C."/>
            <person name="Segurens B."/>
            <person name="Strittmatter M."/>
            <person name="Tonon T."/>
            <person name="Tregear J.W."/>
            <person name="Valentin K."/>
            <person name="von Dassow P."/>
            <person name="Yamagishi T."/>
            <person name="Van de Peer Y."/>
            <person name="Wincker P."/>
        </authorList>
    </citation>
    <scope>NUCLEOTIDE SEQUENCE [LARGE SCALE GENOMIC DNA]</scope>
    <source>
        <strain evidence="3">Ec32 / CCAP1310/4</strain>
    </source>
</reference>
<proteinExistence type="predicted"/>
<dbReference type="InParanoid" id="D7G8R6"/>
<dbReference type="EMBL" id="FN649760">
    <property type="protein sequence ID" value="CBJ28090.1"/>
    <property type="molecule type" value="Genomic_DNA"/>
</dbReference>
<gene>
    <name evidence="2" type="ORF">Esi_0091_0084</name>
</gene>
<dbReference type="PROSITE" id="PS50088">
    <property type="entry name" value="ANK_REPEAT"/>
    <property type="match status" value="1"/>
</dbReference>
<dbReference type="Gene3D" id="1.25.40.20">
    <property type="entry name" value="Ankyrin repeat-containing domain"/>
    <property type="match status" value="1"/>
</dbReference>
<dbReference type="InterPro" id="IPR036770">
    <property type="entry name" value="Ankyrin_rpt-contain_sf"/>
</dbReference>
<name>D7G8R6_ECTSI</name>
<protein>
    <submittedName>
        <fullName evidence="2">Uncharacterized protein</fullName>
    </submittedName>
</protein>
<accession>D7G8R6</accession>
<evidence type="ECO:0000313" key="3">
    <source>
        <dbReference type="Proteomes" id="UP000002630"/>
    </source>
</evidence>
<keyword evidence="3" id="KW-1185">Reference proteome</keyword>
<dbReference type="InterPro" id="IPR002110">
    <property type="entry name" value="Ankyrin_rpt"/>
</dbReference>